<evidence type="ECO:0000313" key="2">
    <source>
        <dbReference type="EMBL" id="OAY34172.1"/>
    </source>
</evidence>
<proteinExistence type="predicted"/>
<name>A0A2C9UU60_MANES</name>
<dbReference type="AlphaFoldDB" id="A0A2C9UU60"/>
<reference evidence="2" key="1">
    <citation type="submission" date="2016-02" db="EMBL/GenBank/DDBJ databases">
        <title>WGS assembly of Manihot esculenta.</title>
        <authorList>
            <person name="Bredeson J.V."/>
            <person name="Prochnik S.E."/>
            <person name="Lyons J.B."/>
            <person name="Schmutz J."/>
            <person name="Grimwood J."/>
            <person name="Vrebalov J."/>
            <person name="Bart R.S."/>
            <person name="Amuge T."/>
            <person name="Ferguson M.E."/>
            <person name="Green R."/>
            <person name="Putnam N."/>
            <person name="Stites J."/>
            <person name="Rounsley S."/>
            <person name="Rokhsar D.S."/>
        </authorList>
    </citation>
    <scope>NUCLEOTIDE SEQUENCE [LARGE SCALE GENOMIC DNA]</scope>
    <source>
        <tissue evidence="2">Leaf</tissue>
    </source>
</reference>
<accession>A0A2C9UU60</accession>
<feature type="region of interest" description="Disordered" evidence="1">
    <location>
        <begin position="1"/>
        <end position="20"/>
    </location>
</feature>
<protein>
    <submittedName>
        <fullName evidence="2">Uncharacterized protein</fullName>
    </submittedName>
</protein>
<sequence length="47" mass="5648">MIEDHLEYKSNSSKCPQNNKTNRYIHLEYKSNSSKCPQNNKTNRYIQ</sequence>
<evidence type="ECO:0000256" key="1">
    <source>
        <dbReference type="SAM" id="MobiDB-lite"/>
    </source>
</evidence>
<organism evidence="2">
    <name type="scientific">Manihot esculenta</name>
    <name type="common">Cassava</name>
    <name type="synonym">Jatropha manihot</name>
    <dbReference type="NCBI Taxonomy" id="3983"/>
    <lineage>
        <taxon>Eukaryota</taxon>
        <taxon>Viridiplantae</taxon>
        <taxon>Streptophyta</taxon>
        <taxon>Embryophyta</taxon>
        <taxon>Tracheophyta</taxon>
        <taxon>Spermatophyta</taxon>
        <taxon>Magnoliopsida</taxon>
        <taxon>eudicotyledons</taxon>
        <taxon>Gunneridae</taxon>
        <taxon>Pentapetalae</taxon>
        <taxon>rosids</taxon>
        <taxon>fabids</taxon>
        <taxon>Malpighiales</taxon>
        <taxon>Euphorbiaceae</taxon>
        <taxon>Crotonoideae</taxon>
        <taxon>Manihoteae</taxon>
        <taxon>Manihot</taxon>
    </lineage>
</organism>
<dbReference type="EMBL" id="CM004399">
    <property type="protein sequence ID" value="OAY34172.1"/>
    <property type="molecule type" value="Genomic_DNA"/>
</dbReference>
<gene>
    <name evidence="2" type="ORF">MANES_13G155400</name>
</gene>
<feature type="compositionally biased region" description="Polar residues" evidence="1">
    <location>
        <begin position="9"/>
        <end position="20"/>
    </location>
</feature>